<proteinExistence type="predicted"/>
<name>A0ABW7UFJ0_9ACTN</name>
<dbReference type="Proteomes" id="UP001611339">
    <property type="component" value="Unassembled WGS sequence"/>
</dbReference>
<sequence>MIERIVLRALAFPARHGPDLLEGPTLHWLIDRDDAQALAVLDTHTAHPATLAVPRTDGVSAPAATVPEHQRPR</sequence>
<evidence type="ECO:0000313" key="2">
    <source>
        <dbReference type="Proteomes" id="UP001611339"/>
    </source>
</evidence>
<gene>
    <name evidence="1" type="ORF">ACH407_26330</name>
</gene>
<evidence type="ECO:0000313" key="1">
    <source>
        <dbReference type="EMBL" id="MFI1717075.1"/>
    </source>
</evidence>
<protein>
    <submittedName>
        <fullName evidence="1">Uncharacterized protein</fullName>
    </submittedName>
</protein>
<dbReference type="RefSeq" id="WP_398711366.1">
    <property type="nucleotide sequence ID" value="NZ_JBIRUI010000012.1"/>
</dbReference>
<dbReference type="EMBL" id="JBIRUI010000012">
    <property type="protein sequence ID" value="MFI1717075.1"/>
    <property type="molecule type" value="Genomic_DNA"/>
</dbReference>
<accession>A0ABW7UFJ0</accession>
<keyword evidence="2" id="KW-1185">Reference proteome</keyword>
<comment type="caution">
    <text evidence="1">The sequence shown here is derived from an EMBL/GenBank/DDBJ whole genome shotgun (WGS) entry which is preliminary data.</text>
</comment>
<organism evidence="1 2">
    <name type="scientific">Streptomyces litmocidini</name>
    <dbReference type="NCBI Taxonomy" id="67318"/>
    <lineage>
        <taxon>Bacteria</taxon>
        <taxon>Bacillati</taxon>
        <taxon>Actinomycetota</taxon>
        <taxon>Actinomycetes</taxon>
        <taxon>Kitasatosporales</taxon>
        <taxon>Streptomycetaceae</taxon>
        <taxon>Streptomyces</taxon>
    </lineage>
</organism>
<reference evidence="1 2" key="1">
    <citation type="submission" date="2024-10" db="EMBL/GenBank/DDBJ databases">
        <title>The Natural Products Discovery Center: Release of the First 8490 Sequenced Strains for Exploring Actinobacteria Biosynthetic Diversity.</title>
        <authorList>
            <person name="Kalkreuter E."/>
            <person name="Kautsar S.A."/>
            <person name="Yang D."/>
            <person name="Bader C.D."/>
            <person name="Teijaro C.N."/>
            <person name="Fluegel L."/>
            <person name="Davis C.M."/>
            <person name="Simpson J.R."/>
            <person name="Lauterbach L."/>
            <person name="Steele A.D."/>
            <person name="Gui C."/>
            <person name="Meng S."/>
            <person name="Li G."/>
            <person name="Viehrig K."/>
            <person name="Ye F."/>
            <person name="Su P."/>
            <person name="Kiefer A.F."/>
            <person name="Nichols A."/>
            <person name="Cepeda A.J."/>
            <person name="Yan W."/>
            <person name="Fan B."/>
            <person name="Jiang Y."/>
            <person name="Adhikari A."/>
            <person name="Zheng C.-J."/>
            <person name="Schuster L."/>
            <person name="Cowan T.M."/>
            <person name="Smanski M.J."/>
            <person name="Chevrette M.G."/>
            <person name="De Carvalho L.P.S."/>
            <person name="Shen B."/>
        </authorList>
    </citation>
    <scope>NUCLEOTIDE SEQUENCE [LARGE SCALE GENOMIC DNA]</scope>
    <source>
        <strain evidence="1 2">NPDC020602</strain>
    </source>
</reference>